<organism evidence="1 2">
    <name type="scientific">Rhizobium phage RHph_N34</name>
    <dbReference type="NCBI Taxonomy" id="2509586"/>
    <lineage>
        <taxon>Viruses</taxon>
        <taxon>Duplodnaviria</taxon>
        <taxon>Heunggongvirae</taxon>
        <taxon>Uroviricota</taxon>
        <taxon>Caudoviricetes</taxon>
        <taxon>Pootjesviridae</taxon>
        <taxon>Staniewskivirinae</taxon>
        <taxon>Trinifflemingvirus</taxon>
        <taxon>Trinifflemingvirus N34</taxon>
    </lineage>
</organism>
<reference evidence="1 2" key="1">
    <citation type="submission" date="2020-01" db="EMBL/GenBank/DDBJ databases">
        <title>Patterns of diversity and host range of bacteriophage communities associated with bean-nodulatin bacteria.</title>
        <authorList>
            <person name="Vann Cauwenberghe J."/>
            <person name="Santamaria R.I."/>
            <person name="Bustos P."/>
            <person name="Juarez S."/>
            <person name="Gonzalez V."/>
        </authorList>
    </citation>
    <scope>NUCLEOTIDE SEQUENCE [LARGE SCALE GENOMIC DNA]</scope>
    <source>
        <strain evidence="2">RHph</strain>
    </source>
</reference>
<sequence length="143" mass="16640">MNQLQAARDTIALARSFGMHEFPYHADLDESIQFPHLEDMLRRMEKMGDKSEAKLGRWLGWMQCAVVVMTPASLDDMKVINVRNADDVVKVVGEWEYFTSSHSNTRDALAEYIIGWEVDESICKNGIIEFPTHTERHWKRRKL</sequence>
<keyword evidence="2" id="KW-1185">Reference proteome</keyword>
<evidence type="ECO:0000313" key="2">
    <source>
        <dbReference type="Proteomes" id="UP000646667"/>
    </source>
</evidence>
<dbReference type="Proteomes" id="UP000646667">
    <property type="component" value="Segment"/>
</dbReference>
<dbReference type="EMBL" id="MN988534">
    <property type="protein sequence ID" value="QIG74001.1"/>
    <property type="molecule type" value="Genomic_DNA"/>
</dbReference>
<evidence type="ECO:0000313" key="1">
    <source>
        <dbReference type="EMBL" id="QIG74001.1"/>
    </source>
</evidence>
<protein>
    <submittedName>
        <fullName evidence="1">Uncharacterized protein</fullName>
    </submittedName>
</protein>
<name>A0A7S5UYX8_9CAUD</name>
<proteinExistence type="predicted"/>
<accession>A0A7S5UYX8</accession>
<gene>
    <name evidence="1" type="ORF">EVC06_226</name>
</gene>